<evidence type="ECO:0000256" key="4">
    <source>
        <dbReference type="SAM" id="SignalP"/>
    </source>
</evidence>
<dbReference type="GO" id="GO:0003700">
    <property type="term" value="F:DNA-binding transcription factor activity"/>
    <property type="evidence" value="ECO:0007669"/>
    <property type="project" value="TreeGrafter"/>
</dbReference>
<evidence type="ECO:0000256" key="1">
    <source>
        <dbReference type="ARBA" id="ARBA00023015"/>
    </source>
</evidence>
<evidence type="ECO:0000256" key="2">
    <source>
        <dbReference type="ARBA" id="ARBA00023125"/>
    </source>
</evidence>
<dbReference type="Pfam" id="PF00532">
    <property type="entry name" value="Peripla_BP_1"/>
    <property type="match status" value="1"/>
</dbReference>
<dbReference type="PANTHER" id="PTHR30146:SF33">
    <property type="entry name" value="TRANSCRIPTIONAL REGULATOR"/>
    <property type="match status" value="1"/>
</dbReference>
<keyword evidence="1" id="KW-0805">Transcription regulation</keyword>
<feature type="signal peptide" evidence="4">
    <location>
        <begin position="1"/>
        <end position="19"/>
    </location>
</feature>
<dbReference type="InterPro" id="IPR000843">
    <property type="entry name" value="HTH_LacI"/>
</dbReference>
<dbReference type="Gene3D" id="3.40.50.2300">
    <property type="match status" value="2"/>
</dbReference>
<evidence type="ECO:0000313" key="6">
    <source>
        <dbReference type="EMBL" id="PWW10027.1"/>
    </source>
</evidence>
<proteinExistence type="predicted"/>
<dbReference type="InterPro" id="IPR028082">
    <property type="entry name" value="Peripla_BP_I"/>
</dbReference>
<organism evidence="6 7">
    <name type="scientific">Mangrovibacter plantisponsor</name>
    <dbReference type="NCBI Taxonomy" id="451513"/>
    <lineage>
        <taxon>Bacteria</taxon>
        <taxon>Pseudomonadati</taxon>
        <taxon>Pseudomonadota</taxon>
        <taxon>Gammaproteobacteria</taxon>
        <taxon>Enterobacterales</taxon>
        <taxon>Enterobacteriaceae</taxon>
        <taxon>Mangrovibacter</taxon>
    </lineage>
</organism>
<protein>
    <submittedName>
        <fullName evidence="6">LacI family transcriptional regulator</fullName>
    </submittedName>
</protein>
<evidence type="ECO:0000256" key="3">
    <source>
        <dbReference type="ARBA" id="ARBA00023163"/>
    </source>
</evidence>
<sequence length="373" mass="40521">MRKVSLYCGFFGQMMGALAMTRGMMNNVQINQQIFRESTVKSTRHPRAPTLEDVARNAGLSPMTVSRALNTPQLVRPKTVEKVMLAVRATGYIPNAMAGGLASRRSKLVAVVVPQINNNMFVDTIQALSDELARRGYHMLLCVAGYTEQTEAELVATLLSRRPDGVVLTGIHHTTELKKVILNAAVPVVEIWDLTPTPLDMLVGFSHERVGQATAQYLLRKGYRRPGLLWTSDSRAAQRKQGLCDVFASCISKGLPQVDVPLPASLALGRSGLSQLLGEGTFDVIVCSSDTLAQGAIMEAESRGMRVPQDLAVIGFGDLDFAASNRPTITTISVDRRAIGQQAASLLAERIEQQPCKAPIIDIGFHLVERESA</sequence>
<dbReference type="CDD" id="cd01575">
    <property type="entry name" value="PBP1_GntR"/>
    <property type="match status" value="1"/>
</dbReference>
<dbReference type="SUPFAM" id="SSF53822">
    <property type="entry name" value="Periplasmic binding protein-like I"/>
    <property type="match status" value="1"/>
</dbReference>
<dbReference type="GO" id="GO:0000976">
    <property type="term" value="F:transcription cis-regulatory region binding"/>
    <property type="evidence" value="ECO:0007669"/>
    <property type="project" value="TreeGrafter"/>
</dbReference>
<dbReference type="PANTHER" id="PTHR30146">
    <property type="entry name" value="LACI-RELATED TRANSCRIPTIONAL REPRESSOR"/>
    <property type="match status" value="1"/>
</dbReference>
<evidence type="ECO:0000259" key="5">
    <source>
        <dbReference type="PROSITE" id="PS50932"/>
    </source>
</evidence>
<keyword evidence="7" id="KW-1185">Reference proteome</keyword>
<reference evidence="6 7" key="1">
    <citation type="submission" date="2018-05" db="EMBL/GenBank/DDBJ databases">
        <title>Genomic Encyclopedia of Type Strains, Phase IV (KMG-IV): sequencing the most valuable type-strain genomes for metagenomic binning, comparative biology and taxonomic classification.</title>
        <authorList>
            <person name="Goeker M."/>
        </authorList>
    </citation>
    <scope>NUCLEOTIDE SEQUENCE [LARGE SCALE GENOMIC DNA]</scope>
    <source>
        <strain evidence="6 7">DSM 19579</strain>
    </source>
</reference>
<keyword evidence="4" id="KW-0732">Signal</keyword>
<dbReference type="PROSITE" id="PS50932">
    <property type="entry name" value="HTH_LACI_2"/>
    <property type="match status" value="1"/>
</dbReference>
<feature type="chain" id="PRO_5016388394" evidence="4">
    <location>
        <begin position="20"/>
        <end position="373"/>
    </location>
</feature>
<dbReference type="Proteomes" id="UP000246744">
    <property type="component" value="Unassembled WGS sequence"/>
</dbReference>
<dbReference type="InterPro" id="IPR010982">
    <property type="entry name" value="Lambda_DNA-bd_dom_sf"/>
</dbReference>
<comment type="caution">
    <text evidence="6">The sequence shown here is derived from an EMBL/GenBank/DDBJ whole genome shotgun (WGS) entry which is preliminary data.</text>
</comment>
<dbReference type="InterPro" id="IPR001761">
    <property type="entry name" value="Peripla_BP/Lac1_sug-bd_dom"/>
</dbReference>
<evidence type="ECO:0000313" key="7">
    <source>
        <dbReference type="Proteomes" id="UP000246744"/>
    </source>
</evidence>
<keyword evidence="3" id="KW-0804">Transcription</keyword>
<dbReference type="SUPFAM" id="SSF47413">
    <property type="entry name" value="lambda repressor-like DNA-binding domains"/>
    <property type="match status" value="1"/>
</dbReference>
<dbReference type="AlphaFoldDB" id="A0A317Q3H2"/>
<dbReference type="Pfam" id="PF00356">
    <property type="entry name" value="LacI"/>
    <property type="match status" value="1"/>
</dbReference>
<feature type="domain" description="HTH lacI-type" evidence="5">
    <location>
        <begin position="49"/>
        <end position="103"/>
    </location>
</feature>
<dbReference type="CDD" id="cd01392">
    <property type="entry name" value="HTH_LacI"/>
    <property type="match status" value="1"/>
</dbReference>
<dbReference type="EMBL" id="QGTS01000004">
    <property type="protein sequence ID" value="PWW10027.1"/>
    <property type="molecule type" value="Genomic_DNA"/>
</dbReference>
<gene>
    <name evidence="6" type="ORF">DES37_104124</name>
</gene>
<dbReference type="Gene3D" id="1.10.260.40">
    <property type="entry name" value="lambda repressor-like DNA-binding domains"/>
    <property type="match status" value="1"/>
</dbReference>
<keyword evidence="2" id="KW-0238">DNA-binding</keyword>
<dbReference type="SMART" id="SM00354">
    <property type="entry name" value="HTH_LACI"/>
    <property type="match status" value="1"/>
</dbReference>
<name>A0A317Q3H2_9ENTR</name>
<accession>A0A317Q3H2</accession>